<name>A0A1X1K0W5_STRMT</name>
<dbReference type="Proteomes" id="UP000193863">
    <property type="component" value="Unassembled WGS sequence"/>
</dbReference>
<organism evidence="1 2">
    <name type="scientific">Streptococcus mitis</name>
    <dbReference type="NCBI Taxonomy" id="28037"/>
    <lineage>
        <taxon>Bacteria</taxon>
        <taxon>Bacillati</taxon>
        <taxon>Bacillota</taxon>
        <taxon>Bacilli</taxon>
        <taxon>Lactobacillales</taxon>
        <taxon>Streptococcaceae</taxon>
        <taxon>Streptococcus</taxon>
        <taxon>Streptococcus mitis group</taxon>
    </lineage>
</organism>
<comment type="caution">
    <text evidence="1">The sequence shown here is derived from an EMBL/GenBank/DDBJ whole genome shotgun (WGS) entry which is preliminary data.</text>
</comment>
<dbReference type="AlphaFoldDB" id="A0A1X1K0W5"/>
<proteinExistence type="predicted"/>
<accession>A0A1X1K0W5</accession>
<protein>
    <submittedName>
        <fullName evidence="1">Uncharacterized protein</fullName>
    </submittedName>
</protein>
<reference evidence="1 2" key="1">
    <citation type="journal article" date="2016" name="Eur. J. Clin. Microbiol. Infect. Dis.">
        <title>Whole genome sequencing as a tool for phylogenetic analysis of clinical strains of Mitis group streptococci.</title>
        <authorList>
            <person name="Rasmussen L.H."/>
            <person name="Dargis R."/>
            <person name="Hojholt K."/>
            <person name="Christensen J.J."/>
            <person name="Skovgaard O."/>
            <person name="Justesen U.S."/>
            <person name="Rosenvinge F.S."/>
            <person name="Moser C."/>
            <person name="Lukjancenko O."/>
            <person name="Rasmussen S."/>
            <person name="Nielsen X.C."/>
        </authorList>
    </citation>
    <scope>NUCLEOTIDE SEQUENCE [LARGE SCALE GENOMIC DNA]</scope>
    <source>
        <strain evidence="1 2">RH_43861_09</strain>
    </source>
</reference>
<gene>
    <name evidence="1" type="ORF">B7699_06265</name>
</gene>
<evidence type="ECO:0000313" key="2">
    <source>
        <dbReference type="Proteomes" id="UP000193863"/>
    </source>
</evidence>
<dbReference type="EMBL" id="NCVG01000022">
    <property type="protein sequence ID" value="ORO93103.1"/>
    <property type="molecule type" value="Genomic_DNA"/>
</dbReference>
<sequence>MSLIKFIYTKKEKIMGSKTKKEALRKLGKPYLMLLLASSPLHSRLGIKRFTEPFYLAIG</sequence>
<evidence type="ECO:0000313" key="1">
    <source>
        <dbReference type="EMBL" id="ORO93103.1"/>
    </source>
</evidence>